<reference evidence="1" key="1">
    <citation type="submission" date="2020-10" db="EMBL/GenBank/DDBJ databases">
        <authorList>
            <person name="Gilroy R."/>
        </authorList>
    </citation>
    <scope>NUCLEOTIDE SEQUENCE</scope>
    <source>
        <strain evidence="1">CHK195-11698</strain>
    </source>
</reference>
<name>A0A9D1HPJ0_9FIRM</name>
<proteinExistence type="predicted"/>
<dbReference type="Proteomes" id="UP000824175">
    <property type="component" value="Unassembled WGS sequence"/>
</dbReference>
<reference evidence="1" key="2">
    <citation type="journal article" date="2021" name="PeerJ">
        <title>Extensive microbial diversity within the chicken gut microbiome revealed by metagenomics and culture.</title>
        <authorList>
            <person name="Gilroy R."/>
            <person name="Ravi A."/>
            <person name="Getino M."/>
            <person name="Pursley I."/>
            <person name="Horton D.L."/>
            <person name="Alikhan N.F."/>
            <person name="Baker D."/>
            <person name="Gharbi K."/>
            <person name="Hall N."/>
            <person name="Watson M."/>
            <person name="Adriaenssens E.M."/>
            <person name="Foster-Nyarko E."/>
            <person name="Jarju S."/>
            <person name="Secka A."/>
            <person name="Antonio M."/>
            <person name="Oren A."/>
            <person name="Chaudhuri R.R."/>
            <person name="La Ragione R."/>
            <person name="Hildebrand F."/>
            <person name="Pallen M.J."/>
        </authorList>
    </citation>
    <scope>NUCLEOTIDE SEQUENCE</scope>
    <source>
        <strain evidence="1">CHK195-11698</strain>
    </source>
</reference>
<organism evidence="1 2">
    <name type="scientific">Candidatus Fimiplasma intestinipullorum</name>
    <dbReference type="NCBI Taxonomy" id="2840825"/>
    <lineage>
        <taxon>Bacteria</taxon>
        <taxon>Bacillati</taxon>
        <taxon>Bacillota</taxon>
        <taxon>Clostridia</taxon>
        <taxon>Eubacteriales</taxon>
        <taxon>Candidatus Fimiplasma</taxon>
    </lineage>
</organism>
<dbReference type="EMBL" id="DVMJ01000062">
    <property type="protein sequence ID" value="HIU13876.1"/>
    <property type="molecule type" value="Genomic_DNA"/>
</dbReference>
<dbReference type="AlphaFoldDB" id="A0A9D1HPJ0"/>
<gene>
    <name evidence="1" type="ORF">IAD15_07400</name>
</gene>
<comment type="caution">
    <text evidence="1">The sequence shown here is derived from an EMBL/GenBank/DDBJ whole genome shotgun (WGS) entry which is preliminary data.</text>
</comment>
<sequence>MQTYQLDFLALIRHYFFQEPIDEILAYDSLYTLARDQHLIPMIYESCRELDHFKQADPAIQTQMRYSAIGQIITQQQYDHELERINECFKQDGLKPLVLKGRICRETYPQPDYRCSADEDLLIKTEDYPRYAKILTANGYICQARAEVDETILKHSQTINFTNHHLTLELHIHPFGTNHELHQRMNRYFLDSCDHPYYSEPFYTLQPTEHYLFLIFHLYKHFLSAGVGVRQLLDLLLYKKAYADKIDMAFIDQALEDMHITKLYDALMQCGDTYLHFPYEKPKFKQKLEPLMENLLVSGCTGSFSETQAYSSAFTNSMVSRSEGNRLSQIGYLLFPSLGQMQKVYPVLKEHPKRLPIYWCKRYRRIFRKILHKDFDVNESLSIAKQREKLYRQYDIFGR</sequence>
<evidence type="ECO:0000313" key="1">
    <source>
        <dbReference type="EMBL" id="HIU13876.1"/>
    </source>
</evidence>
<evidence type="ECO:0000313" key="2">
    <source>
        <dbReference type="Proteomes" id="UP000824175"/>
    </source>
</evidence>
<protein>
    <submittedName>
        <fullName evidence="1">Nucleotidyltransferase family protein</fullName>
    </submittedName>
</protein>
<dbReference type="Pfam" id="PF14907">
    <property type="entry name" value="NTP_transf_5"/>
    <property type="match status" value="1"/>
</dbReference>
<dbReference type="InterPro" id="IPR039498">
    <property type="entry name" value="NTP_transf_5"/>
</dbReference>
<accession>A0A9D1HPJ0</accession>